<evidence type="ECO:0000256" key="3">
    <source>
        <dbReference type="SAM" id="MobiDB-lite"/>
    </source>
</evidence>
<keyword evidence="4" id="KW-1133">Transmembrane helix</keyword>
<evidence type="ECO:0000313" key="6">
    <source>
        <dbReference type="EMBL" id="QGZ38585.1"/>
    </source>
</evidence>
<dbReference type="PROSITE" id="PS50887">
    <property type="entry name" value="GGDEF"/>
    <property type="match status" value="1"/>
</dbReference>
<dbReference type="EC" id="2.7.7.65" evidence="1"/>
<evidence type="ECO:0000256" key="4">
    <source>
        <dbReference type="SAM" id="Phobius"/>
    </source>
</evidence>
<dbReference type="SUPFAM" id="SSF55073">
    <property type="entry name" value="Nucleotide cyclase"/>
    <property type="match status" value="1"/>
</dbReference>
<dbReference type="InterPro" id="IPR043128">
    <property type="entry name" value="Rev_trsase/Diguanyl_cyclase"/>
</dbReference>
<keyword evidence="7" id="KW-1185">Reference proteome</keyword>
<dbReference type="Pfam" id="PF00990">
    <property type="entry name" value="GGDEF"/>
    <property type="match status" value="1"/>
</dbReference>
<dbReference type="InterPro" id="IPR050469">
    <property type="entry name" value="Diguanylate_Cyclase"/>
</dbReference>
<keyword evidence="4" id="KW-0812">Transmembrane</keyword>
<dbReference type="InterPro" id="IPR029787">
    <property type="entry name" value="Nucleotide_cyclase"/>
</dbReference>
<organism evidence="6 7">
    <name type="scientific">Pseudoduganella flava</name>
    <dbReference type="NCBI Taxonomy" id="871742"/>
    <lineage>
        <taxon>Bacteria</taxon>
        <taxon>Pseudomonadati</taxon>
        <taxon>Pseudomonadota</taxon>
        <taxon>Betaproteobacteria</taxon>
        <taxon>Burkholderiales</taxon>
        <taxon>Oxalobacteraceae</taxon>
        <taxon>Telluria group</taxon>
        <taxon>Pseudoduganella</taxon>
    </lineage>
</organism>
<name>A0ABX6FLX7_9BURK</name>
<dbReference type="InterPro" id="IPR000160">
    <property type="entry name" value="GGDEF_dom"/>
</dbReference>
<dbReference type="SMART" id="SM00267">
    <property type="entry name" value="GGDEF"/>
    <property type="match status" value="1"/>
</dbReference>
<dbReference type="CDD" id="cd01949">
    <property type="entry name" value="GGDEF"/>
    <property type="match status" value="1"/>
</dbReference>
<gene>
    <name evidence="6" type="ORF">GO485_05630</name>
</gene>
<dbReference type="EMBL" id="CP046904">
    <property type="protein sequence ID" value="QGZ38585.1"/>
    <property type="molecule type" value="Genomic_DNA"/>
</dbReference>
<reference evidence="6 7" key="1">
    <citation type="submission" date="2019-12" db="EMBL/GenBank/DDBJ databases">
        <title>Draft Genome Sequences of Six Type Strains of the Genus Massilia.</title>
        <authorList>
            <person name="Miess H."/>
            <person name="Frediansyah A."/>
            <person name="Goeker M."/>
            <person name="Gross H."/>
        </authorList>
    </citation>
    <scope>NUCLEOTIDE SEQUENCE [LARGE SCALE GENOMIC DNA]</scope>
    <source>
        <strain evidence="6 7">DSM 26639</strain>
    </source>
</reference>
<sequence length="554" mass="61355">MASQRVGRDAPGNAVVRLLGERGGGNDGERQGGKEVAHAVPCSKEKRQYRTGLVVQSILAAALSTGEMLQSGVCAPPQIVRYLLRRGNIQGILTGYRPCPRSVNAIARPLTPLHYLLGILLVATVGLLAWHRYGMERVVELVGWKRARLEVLDDRFMGGTSKVSLERRGDALTMRCRLTHTIQWPSCKYMFYLSDTARGLDLSGFDTVTFDIRYKGPGPHTVRSLLLNYEPAISKLDDPMSQKINEVEFEVPESGRMRVPLNVYHTATWWIGYMKIPLAETDMRIDNVTRVELLTGSTNAAGEHEIELRSIRFHGKWIRSEHLYIGLMAAWIVCAVSWPLLSAVQLRRQLRHSSQRLALLSEINHALQLEARELVEQANTDALTGALNRQGLRGVLLSTSSLLASPMAVLFVDIDHFKRINDRHGHDIGDEVLRTFANTVHGGIRSNDKLVRWGGEEFLIVCPATTADQARQLAEKLRTALHAQAWPAGLDVTASFGVAAREREEDIGTVIKRADSALYDAKAAGRDCVVVADVDALPLLDNRWVAQSGGPAYD</sequence>
<keyword evidence="4" id="KW-0472">Membrane</keyword>
<feature type="domain" description="GGDEF" evidence="5">
    <location>
        <begin position="405"/>
        <end position="534"/>
    </location>
</feature>
<feature type="transmembrane region" description="Helical" evidence="4">
    <location>
        <begin position="113"/>
        <end position="130"/>
    </location>
</feature>
<evidence type="ECO:0000313" key="7">
    <source>
        <dbReference type="Proteomes" id="UP000437862"/>
    </source>
</evidence>
<dbReference type="Proteomes" id="UP000437862">
    <property type="component" value="Chromosome"/>
</dbReference>
<proteinExistence type="predicted"/>
<feature type="transmembrane region" description="Helical" evidence="4">
    <location>
        <begin position="322"/>
        <end position="341"/>
    </location>
</feature>
<feature type="region of interest" description="Disordered" evidence="3">
    <location>
        <begin position="19"/>
        <end position="38"/>
    </location>
</feature>
<protein>
    <recommendedName>
        <fullName evidence="1">diguanylate cyclase</fullName>
        <ecNumber evidence="1">2.7.7.65</ecNumber>
    </recommendedName>
</protein>
<dbReference type="Gene3D" id="3.30.70.270">
    <property type="match status" value="1"/>
</dbReference>
<comment type="catalytic activity">
    <reaction evidence="2">
        <text>2 GTP = 3',3'-c-di-GMP + 2 diphosphate</text>
        <dbReference type="Rhea" id="RHEA:24898"/>
        <dbReference type="ChEBI" id="CHEBI:33019"/>
        <dbReference type="ChEBI" id="CHEBI:37565"/>
        <dbReference type="ChEBI" id="CHEBI:58805"/>
        <dbReference type="EC" id="2.7.7.65"/>
    </reaction>
</comment>
<evidence type="ECO:0000259" key="5">
    <source>
        <dbReference type="PROSITE" id="PS50887"/>
    </source>
</evidence>
<evidence type="ECO:0000256" key="1">
    <source>
        <dbReference type="ARBA" id="ARBA00012528"/>
    </source>
</evidence>
<dbReference type="PANTHER" id="PTHR45138">
    <property type="entry name" value="REGULATORY COMPONENTS OF SENSORY TRANSDUCTION SYSTEM"/>
    <property type="match status" value="1"/>
</dbReference>
<accession>A0ABX6FLX7</accession>
<evidence type="ECO:0000256" key="2">
    <source>
        <dbReference type="ARBA" id="ARBA00034247"/>
    </source>
</evidence>
<feature type="compositionally biased region" description="Basic and acidic residues" evidence="3">
    <location>
        <begin position="27"/>
        <end position="38"/>
    </location>
</feature>
<dbReference type="PANTHER" id="PTHR45138:SF9">
    <property type="entry name" value="DIGUANYLATE CYCLASE DGCM-RELATED"/>
    <property type="match status" value="1"/>
</dbReference>
<dbReference type="NCBIfam" id="TIGR00254">
    <property type="entry name" value="GGDEF"/>
    <property type="match status" value="1"/>
</dbReference>